<evidence type="ECO:0000259" key="12">
    <source>
        <dbReference type="PROSITE" id="PS50222"/>
    </source>
</evidence>
<proteinExistence type="predicted"/>
<reference evidence="13 14" key="1">
    <citation type="submission" date="2015-09" db="EMBL/GenBank/DDBJ databases">
        <title>Trachymyrmex cornetzi WGS genome.</title>
        <authorList>
            <person name="Nygaard S."/>
            <person name="Hu H."/>
            <person name="Boomsma J."/>
            <person name="Zhang G."/>
        </authorList>
    </citation>
    <scope>NUCLEOTIDE SEQUENCE [LARGE SCALE GENOMIC DNA]</scope>
    <source>
        <strain evidence="13">Tcor2-1</strain>
        <tissue evidence="13">Whole body</tissue>
    </source>
</reference>
<evidence type="ECO:0000256" key="10">
    <source>
        <dbReference type="ARBA" id="ARBA00063143"/>
    </source>
</evidence>
<evidence type="ECO:0000256" key="9">
    <source>
        <dbReference type="ARBA" id="ARBA00056975"/>
    </source>
</evidence>
<keyword evidence="8" id="KW-0143">Chaperone</keyword>
<keyword evidence="2" id="KW-0479">Metal-binding</keyword>
<comment type="subcellular location">
    <subcellularLocation>
        <location evidence="1">Endoplasmic reticulum lumen</location>
    </subcellularLocation>
</comment>
<name>A0A151J1Y5_9HYME</name>
<dbReference type="PROSITE" id="PS00018">
    <property type="entry name" value="EF_HAND_1"/>
    <property type="match status" value="5"/>
</dbReference>
<organism evidence="13 14">
    <name type="scientific">Trachymyrmex cornetzi</name>
    <dbReference type="NCBI Taxonomy" id="471704"/>
    <lineage>
        <taxon>Eukaryota</taxon>
        <taxon>Metazoa</taxon>
        <taxon>Ecdysozoa</taxon>
        <taxon>Arthropoda</taxon>
        <taxon>Hexapoda</taxon>
        <taxon>Insecta</taxon>
        <taxon>Pterygota</taxon>
        <taxon>Neoptera</taxon>
        <taxon>Endopterygota</taxon>
        <taxon>Hymenoptera</taxon>
        <taxon>Apocrita</taxon>
        <taxon>Aculeata</taxon>
        <taxon>Formicoidea</taxon>
        <taxon>Formicidae</taxon>
        <taxon>Myrmicinae</taxon>
        <taxon>Trachymyrmex</taxon>
    </lineage>
</organism>
<dbReference type="EMBL" id="KQ980447">
    <property type="protein sequence ID" value="KYN16001.1"/>
    <property type="molecule type" value="Genomic_DNA"/>
</dbReference>
<evidence type="ECO:0000256" key="11">
    <source>
        <dbReference type="ARBA" id="ARBA00072696"/>
    </source>
</evidence>
<dbReference type="InterPro" id="IPR011992">
    <property type="entry name" value="EF-hand-dom_pair"/>
</dbReference>
<evidence type="ECO:0000256" key="6">
    <source>
        <dbReference type="ARBA" id="ARBA00022837"/>
    </source>
</evidence>
<feature type="domain" description="EF-hand" evidence="12">
    <location>
        <begin position="177"/>
        <end position="212"/>
    </location>
</feature>
<evidence type="ECO:0000256" key="2">
    <source>
        <dbReference type="ARBA" id="ARBA00022723"/>
    </source>
</evidence>
<evidence type="ECO:0000256" key="8">
    <source>
        <dbReference type="ARBA" id="ARBA00023186"/>
    </source>
</evidence>
<keyword evidence="7" id="KW-0325">Glycoprotein</keyword>
<comment type="subunit">
    <text evidence="10">Interacts with PCSK6 (immature form including the propeptide); probably involved in the maturation and the secretion of PCSK6.</text>
</comment>
<keyword evidence="4" id="KW-0677">Repeat</keyword>
<dbReference type="Gene3D" id="1.10.238.10">
    <property type="entry name" value="EF-hand"/>
    <property type="match status" value="2"/>
</dbReference>
<keyword evidence="3" id="KW-0732">Signal</keyword>
<dbReference type="FunFam" id="1.10.238.10:FF:000104">
    <property type="entry name" value="calumenin isoform X1"/>
    <property type="match status" value="1"/>
</dbReference>
<dbReference type="GO" id="GO:0005509">
    <property type="term" value="F:calcium ion binding"/>
    <property type="evidence" value="ECO:0007669"/>
    <property type="project" value="InterPro"/>
</dbReference>
<dbReference type="PANTHER" id="PTHR10827">
    <property type="entry name" value="RETICULOCALBIN"/>
    <property type="match status" value="1"/>
</dbReference>
<dbReference type="Proteomes" id="UP000078492">
    <property type="component" value="Unassembled WGS sequence"/>
</dbReference>
<evidence type="ECO:0000313" key="13">
    <source>
        <dbReference type="EMBL" id="KYN16001.1"/>
    </source>
</evidence>
<dbReference type="GO" id="GO:0005788">
    <property type="term" value="C:endoplasmic reticulum lumen"/>
    <property type="evidence" value="ECO:0007669"/>
    <property type="project" value="UniProtKB-SubCell"/>
</dbReference>
<dbReference type="STRING" id="471704.A0A151J1Y5"/>
<keyword evidence="6" id="KW-0106">Calcium</keyword>
<dbReference type="GO" id="GO:0015031">
    <property type="term" value="P:protein transport"/>
    <property type="evidence" value="ECO:0007669"/>
    <property type="project" value="UniProtKB-ARBA"/>
</dbReference>
<feature type="domain" description="EF-hand" evidence="12">
    <location>
        <begin position="214"/>
        <end position="249"/>
    </location>
</feature>
<dbReference type="PANTHER" id="PTHR10827:SF52">
    <property type="entry name" value="IP16409P"/>
    <property type="match status" value="1"/>
</dbReference>
<accession>A0A151J1Y5</accession>
<gene>
    <name evidence="13" type="ORF">ALC57_11726</name>
</gene>
<dbReference type="InterPro" id="IPR002048">
    <property type="entry name" value="EF_hand_dom"/>
</dbReference>
<dbReference type="FunFam" id="1.10.238.10:FF:000090">
    <property type="entry name" value="calumenin isoform X2"/>
    <property type="match status" value="1"/>
</dbReference>
<dbReference type="SMART" id="SM00054">
    <property type="entry name" value="EFh"/>
    <property type="match status" value="4"/>
</dbReference>
<evidence type="ECO:0000256" key="1">
    <source>
        <dbReference type="ARBA" id="ARBA00004319"/>
    </source>
</evidence>
<feature type="domain" description="EF-hand" evidence="12">
    <location>
        <begin position="87"/>
        <end position="122"/>
    </location>
</feature>
<keyword evidence="5" id="KW-0256">Endoplasmic reticulum</keyword>
<feature type="domain" description="EF-hand" evidence="12">
    <location>
        <begin position="268"/>
        <end position="290"/>
    </location>
</feature>
<evidence type="ECO:0000256" key="7">
    <source>
        <dbReference type="ARBA" id="ARBA00023180"/>
    </source>
</evidence>
<dbReference type="Pfam" id="PF13202">
    <property type="entry name" value="EF-hand_5"/>
    <property type="match status" value="1"/>
</dbReference>
<dbReference type="InterPro" id="IPR018247">
    <property type="entry name" value="EF_Hand_1_Ca_BS"/>
</dbReference>
<dbReference type="AlphaFoldDB" id="A0A151J1Y5"/>
<dbReference type="SUPFAM" id="SSF47473">
    <property type="entry name" value="EF-hand"/>
    <property type="match status" value="2"/>
</dbReference>
<comment type="function">
    <text evidence="9">Probable molecular chaperone assisting protein biosynthesis and transport in the endoplasmic reticulum. Required for the proper biosynthesis and transport of pulmonary surfactant-associated protein A/SP-A, pulmonary surfactant-associated protein D/SP-D and the lipid transporter ABCA3. By regulating both the proper expression and the degradation through the endoplasmic reticulum-associated protein degradation pathway of these proteins plays a crucial role in pulmonary surfactant homeostasis. Has an anti-fibrotic activity by negatively regulating the secretion of type I and type III collagens. This calcium-binding protein also transiently associates with immature PCSK6 and regulates its secretion.</text>
</comment>
<protein>
    <recommendedName>
        <fullName evidence="11">Reticulocalbin-3</fullName>
    </recommendedName>
</protein>
<dbReference type="CDD" id="cd16226">
    <property type="entry name" value="EFh_CREC_Calumenin_like"/>
    <property type="match status" value="1"/>
</dbReference>
<evidence type="ECO:0000256" key="4">
    <source>
        <dbReference type="ARBA" id="ARBA00022737"/>
    </source>
</evidence>
<evidence type="ECO:0000313" key="14">
    <source>
        <dbReference type="Proteomes" id="UP000078492"/>
    </source>
</evidence>
<feature type="non-terminal residue" evidence="13">
    <location>
        <position position="1"/>
    </location>
</feature>
<sequence length="341" mass="40011">FPFFFPSSRLHDLRRMRALMFLQILIGFSILATAIPKQVIPDGEHRILNKDAGSKDHYVHSQHNPAYDHEAFLGEEAKTFDQLTPEESTRRLGIIVDKIDKDSDGYVTQEELKDWIMYTQQRYIRDDVERQWVSHNPMGKEKLSWTEYKDMVYGDMEEQEAEKRESDNTDESFSYVQMYKRDRRRWTTADLDGDDALTKEEFTAFLHAEDAEHMKDVIVLETMEDIDKDQDGKISLAEYIGDMYRGEEGEEEPEWVKNEKEQFSLYRDKNGDGFLNADEVKTWIIPAEFDHAEAESRHLIYEADTDADHKLTKSEILEKYDIFVGSQATDFGEALARHDEF</sequence>
<dbReference type="Pfam" id="PF13499">
    <property type="entry name" value="EF-hand_7"/>
    <property type="match status" value="1"/>
</dbReference>
<evidence type="ECO:0000256" key="5">
    <source>
        <dbReference type="ARBA" id="ARBA00022824"/>
    </source>
</evidence>
<evidence type="ECO:0000256" key="3">
    <source>
        <dbReference type="ARBA" id="ARBA00022729"/>
    </source>
</evidence>
<keyword evidence="14" id="KW-1185">Reference proteome</keyword>
<dbReference type="PROSITE" id="PS50222">
    <property type="entry name" value="EF_HAND_2"/>
    <property type="match status" value="4"/>
</dbReference>